<evidence type="ECO:0000256" key="7">
    <source>
        <dbReference type="ARBA" id="ARBA00023136"/>
    </source>
</evidence>
<dbReference type="SUPFAM" id="SSF49464">
    <property type="entry name" value="Carboxypeptidase regulatory domain-like"/>
    <property type="match status" value="1"/>
</dbReference>
<dbReference type="GO" id="GO:0009279">
    <property type="term" value="C:cell outer membrane"/>
    <property type="evidence" value="ECO:0007669"/>
    <property type="project" value="UniProtKB-SubCell"/>
</dbReference>
<dbReference type="InterPro" id="IPR036942">
    <property type="entry name" value="Beta-barrel_TonB_sf"/>
</dbReference>
<accession>A0A1W1UH67</accession>
<keyword evidence="9 10" id="KW-0998">Cell outer membrane</keyword>
<dbReference type="GO" id="GO:0044718">
    <property type="term" value="P:siderophore transmembrane transport"/>
    <property type="evidence" value="ECO:0007669"/>
    <property type="project" value="TreeGrafter"/>
</dbReference>
<dbReference type="InterPro" id="IPR008969">
    <property type="entry name" value="CarboxyPept-like_regulatory"/>
</dbReference>
<dbReference type="InterPro" id="IPR023996">
    <property type="entry name" value="TonB-dep_OMP_SusC/RagA"/>
</dbReference>
<evidence type="ECO:0000256" key="4">
    <source>
        <dbReference type="ARBA" id="ARBA00022692"/>
    </source>
</evidence>
<dbReference type="PROSITE" id="PS52016">
    <property type="entry name" value="TONB_DEPENDENT_REC_3"/>
    <property type="match status" value="1"/>
</dbReference>
<sequence length="1057" mass="114777">MYRIFLFIYLIHVSSFKEPKLNFMMRKLLSVFLFLGVCRMALAQDKDITGKVVSQEDNSPMPGVTLVIEGTTRGTQTDVGGKFSLQAPEGSTLIVSFIGFLTQKIPVTNQSVYNISIAQDSKLLEEVVVTSFGIERDKKSLGYGVSGVSSEQITKAPVADVTNALAGKVAGVQISGTGGGLASSNITIRGFSSITGSNQPLFVIDGVPIDNSGGGNSVNSGVATSNRAADINPDDVESISVLKGAAATVLYGSRAASGVILITTKKGRAGTKNLINFSSNYAVGEINRFPDFQNEYAQGNNGTYASNAPGSWGPRINGQTVTNWFGEQEVLQAYPNNVRDILQSSAFLQNNLSFSGATDKSNYRISYGNTYETGLVPGNKLNRNSFNINLGTSLTDKLTVNTSINYINNRSERTQAGNQGSNPLWRGIYTPRSYNLSGLPYQDGLGNQLWFAAEDHPYWAIEHVTFSDETNRVFGNLNLAYDFTDWLRADFRIGGDVFSTLSKGFDDKGIRSNGNTNSAGAGGLRDGELFSRDINSYLTVTGNRNIGDNFRITATLGNEVISNYSRTLNAVGLGIVVPGFDNLKNFLAYNPSGSITERRLMGFFGDFIVDYKSFLTLNIKGRNDFSSTLTKGNRSIFYPAVAVSFVPTDAFPQLKGNILSSAKIRANVGEVGKGAAVYSTNTYWGQANAADGWGSTTVNFPFNGLAGYTYNNSAGNPNLKPEFTREIELGTELSFFKDRFYIDASVYRRDTRNLIFAVPVPATSGFTSSITNAGKLSTKGLELLLSGSPVKTANFRWESILNFTTFRTIVEELAPGVERLTIGGFTSPNTQAVAGKQYGLIYSTDYLKDEQGRLRIGANGLPLTAPGVSATGNPNPRFTMGLTNNFTYKAFNLSFLLDWKYKGDILSRTVGDLRIQGVAAETAEFPRFNADGTPNKPYLFEGVLADGRPNDVYVTAQDYWGLRGKYVAWAGYVHDASFVKLREANLSYSLPKQLLSRVGFINALQVSLYGRNLFVHAPNYPHLDPEQNLQGVSNSRGLEFGIQPVARTVGASLRATF</sequence>
<evidence type="ECO:0000256" key="3">
    <source>
        <dbReference type="ARBA" id="ARBA00022452"/>
    </source>
</evidence>
<feature type="domain" description="TonB-dependent receptor-like beta-barrel" evidence="12">
    <location>
        <begin position="429"/>
        <end position="875"/>
    </location>
</feature>
<dbReference type="Pfam" id="PF07715">
    <property type="entry name" value="Plug"/>
    <property type="match status" value="1"/>
</dbReference>
<dbReference type="InterPro" id="IPR023997">
    <property type="entry name" value="TonB-dep_OMP_SusC/RagA_CS"/>
</dbReference>
<keyword evidence="2 10" id="KW-0813">Transport</keyword>
<evidence type="ECO:0000256" key="5">
    <source>
        <dbReference type="ARBA" id="ARBA00022729"/>
    </source>
</evidence>
<organism evidence="14 15">
    <name type="scientific">Hymenobacter roseosalivarius DSM 11622</name>
    <dbReference type="NCBI Taxonomy" id="645990"/>
    <lineage>
        <taxon>Bacteria</taxon>
        <taxon>Pseudomonadati</taxon>
        <taxon>Bacteroidota</taxon>
        <taxon>Cytophagia</taxon>
        <taxon>Cytophagales</taxon>
        <taxon>Hymenobacteraceae</taxon>
        <taxon>Hymenobacter</taxon>
    </lineage>
</organism>
<evidence type="ECO:0000256" key="9">
    <source>
        <dbReference type="ARBA" id="ARBA00023237"/>
    </source>
</evidence>
<evidence type="ECO:0000313" key="15">
    <source>
        <dbReference type="Proteomes" id="UP000192266"/>
    </source>
</evidence>
<evidence type="ECO:0000256" key="6">
    <source>
        <dbReference type="ARBA" id="ARBA00023077"/>
    </source>
</evidence>
<dbReference type="NCBIfam" id="TIGR04057">
    <property type="entry name" value="SusC_RagA_signa"/>
    <property type="match status" value="1"/>
</dbReference>
<keyword evidence="15" id="KW-1185">Reference proteome</keyword>
<evidence type="ECO:0000256" key="2">
    <source>
        <dbReference type="ARBA" id="ARBA00022448"/>
    </source>
</evidence>
<dbReference type="InterPro" id="IPR012910">
    <property type="entry name" value="Plug_dom"/>
</dbReference>
<comment type="similarity">
    <text evidence="10 11">Belongs to the TonB-dependent receptor family.</text>
</comment>
<dbReference type="AlphaFoldDB" id="A0A1W1UH67"/>
<gene>
    <name evidence="14" type="ORF">SAMN00120144_3809</name>
</gene>
<keyword evidence="3 10" id="KW-1134">Transmembrane beta strand</keyword>
<dbReference type="SUPFAM" id="SSF56935">
    <property type="entry name" value="Porins"/>
    <property type="match status" value="1"/>
</dbReference>
<keyword evidence="8 14" id="KW-0675">Receptor</keyword>
<feature type="domain" description="TonB-dependent receptor plug" evidence="13">
    <location>
        <begin position="138"/>
        <end position="259"/>
    </location>
</feature>
<proteinExistence type="inferred from homology"/>
<dbReference type="EMBL" id="FWWW01000020">
    <property type="protein sequence ID" value="SMB80372.1"/>
    <property type="molecule type" value="Genomic_DNA"/>
</dbReference>
<dbReference type="InterPro" id="IPR037066">
    <property type="entry name" value="Plug_dom_sf"/>
</dbReference>
<keyword evidence="5" id="KW-0732">Signal</keyword>
<evidence type="ECO:0000259" key="13">
    <source>
        <dbReference type="Pfam" id="PF07715"/>
    </source>
</evidence>
<evidence type="ECO:0000256" key="8">
    <source>
        <dbReference type="ARBA" id="ARBA00023170"/>
    </source>
</evidence>
<dbReference type="Proteomes" id="UP000192266">
    <property type="component" value="Unassembled WGS sequence"/>
</dbReference>
<reference evidence="14 15" key="1">
    <citation type="submission" date="2017-04" db="EMBL/GenBank/DDBJ databases">
        <authorList>
            <person name="Afonso C.L."/>
            <person name="Miller P.J."/>
            <person name="Scott M.A."/>
            <person name="Spackman E."/>
            <person name="Goraichik I."/>
            <person name="Dimitrov K.M."/>
            <person name="Suarez D.L."/>
            <person name="Swayne D.E."/>
        </authorList>
    </citation>
    <scope>NUCLEOTIDE SEQUENCE [LARGE SCALE GENOMIC DNA]</scope>
    <source>
        <strain evidence="14 15">DSM 11622</strain>
    </source>
</reference>
<dbReference type="Pfam" id="PF00593">
    <property type="entry name" value="TonB_dep_Rec_b-barrel"/>
    <property type="match status" value="1"/>
</dbReference>
<dbReference type="NCBIfam" id="TIGR04056">
    <property type="entry name" value="OMP_RagA_SusC"/>
    <property type="match status" value="1"/>
</dbReference>
<evidence type="ECO:0000259" key="12">
    <source>
        <dbReference type="Pfam" id="PF00593"/>
    </source>
</evidence>
<protein>
    <submittedName>
        <fullName evidence="14">TonB-dependent receptor plug</fullName>
    </submittedName>
</protein>
<dbReference type="Pfam" id="PF13715">
    <property type="entry name" value="CarbopepD_reg_2"/>
    <property type="match status" value="1"/>
</dbReference>
<evidence type="ECO:0000313" key="14">
    <source>
        <dbReference type="EMBL" id="SMB80372.1"/>
    </source>
</evidence>
<dbReference type="PANTHER" id="PTHR30069:SF29">
    <property type="entry name" value="HEMOGLOBIN AND HEMOGLOBIN-HAPTOGLOBIN-BINDING PROTEIN 1-RELATED"/>
    <property type="match status" value="1"/>
</dbReference>
<dbReference type="Gene3D" id="2.170.130.10">
    <property type="entry name" value="TonB-dependent receptor, plug domain"/>
    <property type="match status" value="1"/>
</dbReference>
<dbReference type="Gene3D" id="2.40.170.20">
    <property type="entry name" value="TonB-dependent receptor, beta-barrel domain"/>
    <property type="match status" value="1"/>
</dbReference>
<dbReference type="InterPro" id="IPR000531">
    <property type="entry name" value="Beta-barrel_TonB"/>
</dbReference>
<evidence type="ECO:0000256" key="1">
    <source>
        <dbReference type="ARBA" id="ARBA00004571"/>
    </source>
</evidence>
<comment type="subcellular location">
    <subcellularLocation>
        <location evidence="1 10">Cell outer membrane</location>
        <topology evidence="1 10">Multi-pass membrane protein</topology>
    </subcellularLocation>
</comment>
<dbReference type="STRING" id="645990.SAMN00120144_3809"/>
<keyword evidence="6 11" id="KW-0798">TonB box</keyword>
<dbReference type="Gene3D" id="2.60.40.1120">
    <property type="entry name" value="Carboxypeptidase-like, regulatory domain"/>
    <property type="match status" value="1"/>
</dbReference>
<dbReference type="PANTHER" id="PTHR30069">
    <property type="entry name" value="TONB-DEPENDENT OUTER MEMBRANE RECEPTOR"/>
    <property type="match status" value="1"/>
</dbReference>
<dbReference type="InterPro" id="IPR039426">
    <property type="entry name" value="TonB-dep_rcpt-like"/>
</dbReference>
<name>A0A1W1UH67_9BACT</name>
<dbReference type="GO" id="GO:0015344">
    <property type="term" value="F:siderophore uptake transmembrane transporter activity"/>
    <property type="evidence" value="ECO:0007669"/>
    <property type="project" value="TreeGrafter"/>
</dbReference>
<evidence type="ECO:0000256" key="11">
    <source>
        <dbReference type="RuleBase" id="RU003357"/>
    </source>
</evidence>
<evidence type="ECO:0000256" key="10">
    <source>
        <dbReference type="PROSITE-ProRule" id="PRU01360"/>
    </source>
</evidence>
<keyword evidence="7 10" id="KW-0472">Membrane</keyword>
<keyword evidence="4 10" id="KW-0812">Transmembrane</keyword>